<protein>
    <submittedName>
        <fullName evidence="1">Uncharacterized protein</fullName>
    </submittedName>
</protein>
<evidence type="ECO:0000313" key="2">
    <source>
        <dbReference type="Proteomes" id="UP000008181"/>
    </source>
</evidence>
<dbReference type="PANTHER" id="PTHR38791">
    <property type="entry name" value="ZN(II)2CYS6 TRANSCRIPTION FACTOR (EUROFUNG)-RELATED-RELATED"/>
    <property type="match status" value="1"/>
</dbReference>
<evidence type="ECO:0000313" key="1">
    <source>
        <dbReference type="EMBL" id="AEO67748.1"/>
    </source>
</evidence>
<dbReference type="KEGG" id="ttt:THITE_2116744"/>
<dbReference type="HOGENOM" id="CLU_1185742_0_0_1"/>
<dbReference type="PANTHER" id="PTHR38791:SF13">
    <property type="entry name" value="ZN(2)-C6 FUNGAL-TYPE DOMAIN-CONTAINING PROTEIN"/>
    <property type="match status" value="1"/>
</dbReference>
<dbReference type="GeneID" id="11518083"/>
<proteinExistence type="predicted"/>
<sequence length="234" mass="25993">MGADWWIRDAVVDPIAAKCQHLGLLACELRAEANRLMTSATRTPENARLVQGVMRRAQKLDEQVAAWIRDVPAAWRFRTLCWQSHSLAVPDGGKDYSKAEVFPGRVDVYNDFWLAAVWNLARTTRLITMSIAVRCAAWVCSPMDYRTTPEYATAARVCGETISDILASVPYHLGWHIKRKHLFADDGSAGFACGDESGMKGLAAYFLTWPLACVITQDFATDARVFCPVIPSPP</sequence>
<dbReference type="EMBL" id="CP003011">
    <property type="protein sequence ID" value="AEO67748.1"/>
    <property type="molecule type" value="Genomic_DNA"/>
</dbReference>
<organism evidence="1 2">
    <name type="scientific">Thermothielavioides terrestris (strain ATCC 38088 / NRRL 8126)</name>
    <name type="common">Thielavia terrestris</name>
    <dbReference type="NCBI Taxonomy" id="578455"/>
    <lineage>
        <taxon>Eukaryota</taxon>
        <taxon>Fungi</taxon>
        <taxon>Dikarya</taxon>
        <taxon>Ascomycota</taxon>
        <taxon>Pezizomycotina</taxon>
        <taxon>Sordariomycetes</taxon>
        <taxon>Sordariomycetidae</taxon>
        <taxon>Sordariales</taxon>
        <taxon>Chaetomiaceae</taxon>
        <taxon>Thermothielavioides</taxon>
        <taxon>Thermothielavioides terrestris</taxon>
    </lineage>
</organism>
<keyword evidence="2" id="KW-1185">Reference proteome</keyword>
<name>G2R720_THETT</name>
<dbReference type="STRING" id="578455.G2R720"/>
<dbReference type="RefSeq" id="XP_003654084.1">
    <property type="nucleotide sequence ID" value="XM_003654036.1"/>
</dbReference>
<dbReference type="AlphaFoldDB" id="G2R720"/>
<dbReference type="eggNOG" id="ENOG502S0C8">
    <property type="taxonomic scope" value="Eukaryota"/>
</dbReference>
<accession>G2R720</accession>
<dbReference type="InterPro" id="IPR053175">
    <property type="entry name" value="DHMBA_Reg_Transcription_Factor"/>
</dbReference>
<dbReference type="OrthoDB" id="4584829at2759"/>
<reference evidence="1 2" key="1">
    <citation type="journal article" date="2011" name="Nat. Biotechnol.">
        <title>Comparative genomic analysis of the thermophilic biomass-degrading fungi Myceliophthora thermophila and Thielavia terrestris.</title>
        <authorList>
            <person name="Berka R.M."/>
            <person name="Grigoriev I.V."/>
            <person name="Otillar R."/>
            <person name="Salamov A."/>
            <person name="Grimwood J."/>
            <person name="Reid I."/>
            <person name="Ishmael N."/>
            <person name="John T."/>
            <person name="Darmond C."/>
            <person name="Moisan M.-C."/>
            <person name="Henrissat B."/>
            <person name="Coutinho P.M."/>
            <person name="Lombard V."/>
            <person name="Natvig D.O."/>
            <person name="Lindquist E."/>
            <person name="Schmutz J."/>
            <person name="Lucas S."/>
            <person name="Harris P."/>
            <person name="Powlowski J."/>
            <person name="Bellemare A."/>
            <person name="Taylor D."/>
            <person name="Butler G."/>
            <person name="de Vries R.P."/>
            <person name="Allijn I.E."/>
            <person name="van den Brink J."/>
            <person name="Ushinsky S."/>
            <person name="Storms R."/>
            <person name="Powell A.J."/>
            <person name="Paulsen I.T."/>
            <person name="Elbourne L.D.H."/>
            <person name="Baker S.E."/>
            <person name="Magnuson J."/>
            <person name="LaBoissiere S."/>
            <person name="Clutterbuck A.J."/>
            <person name="Martinez D."/>
            <person name="Wogulis M."/>
            <person name="de Leon A.L."/>
            <person name="Rey M.W."/>
            <person name="Tsang A."/>
        </authorList>
    </citation>
    <scope>NUCLEOTIDE SEQUENCE [LARGE SCALE GENOMIC DNA]</scope>
    <source>
        <strain evidence="2">ATCC 38088 / NRRL 8126</strain>
    </source>
</reference>
<gene>
    <name evidence="1" type="ORF">THITE_2116744</name>
</gene>
<dbReference type="Proteomes" id="UP000008181">
    <property type="component" value="Chromosome 3"/>
</dbReference>